<feature type="compositionally biased region" description="Basic and acidic residues" evidence="1">
    <location>
        <begin position="234"/>
        <end position="247"/>
    </location>
</feature>
<keyword evidence="4" id="KW-1185">Reference proteome</keyword>
<name>A0A1M5IVW2_9FLAO</name>
<evidence type="ECO:0000259" key="2">
    <source>
        <dbReference type="Pfam" id="PF10988"/>
    </source>
</evidence>
<protein>
    <submittedName>
        <fullName evidence="3">Putative auto-transporter adhesin, head GIN domain</fullName>
    </submittedName>
</protein>
<gene>
    <name evidence="3" type="ORF">SAMN05443549_103249</name>
</gene>
<proteinExistence type="predicted"/>
<dbReference type="OrthoDB" id="1422484at2"/>
<evidence type="ECO:0000313" key="4">
    <source>
        <dbReference type="Proteomes" id="UP000184516"/>
    </source>
</evidence>
<dbReference type="Gene3D" id="2.160.20.120">
    <property type="match status" value="1"/>
</dbReference>
<organism evidence="3 4">
    <name type="scientific">Flavobacterium fluvii</name>
    <dbReference type="NCBI Taxonomy" id="468056"/>
    <lineage>
        <taxon>Bacteria</taxon>
        <taxon>Pseudomonadati</taxon>
        <taxon>Bacteroidota</taxon>
        <taxon>Flavobacteriia</taxon>
        <taxon>Flavobacteriales</taxon>
        <taxon>Flavobacteriaceae</taxon>
        <taxon>Flavobacterium</taxon>
    </lineage>
</organism>
<dbReference type="Pfam" id="PF10988">
    <property type="entry name" value="DUF2807"/>
    <property type="match status" value="1"/>
</dbReference>
<dbReference type="STRING" id="468056.SAMN05443549_103249"/>
<dbReference type="Proteomes" id="UP000184516">
    <property type="component" value="Unassembled WGS sequence"/>
</dbReference>
<reference evidence="4" key="1">
    <citation type="submission" date="2016-11" db="EMBL/GenBank/DDBJ databases">
        <authorList>
            <person name="Varghese N."/>
            <person name="Submissions S."/>
        </authorList>
    </citation>
    <scope>NUCLEOTIDE SEQUENCE [LARGE SCALE GENOMIC DNA]</scope>
    <source>
        <strain evidence="4">DSM 19978</strain>
    </source>
</reference>
<evidence type="ECO:0000313" key="3">
    <source>
        <dbReference type="EMBL" id="SHG32100.1"/>
    </source>
</evidence>
<dbReference type="PROSITE" id="PS51257">
    <property type="entry name" value="PROKAR_LIPOPROTEIN"/>
    <property type="match status" value="1"/>
</dbReference>
<dbReference type="AlphaFoldDB" id="A0A1M5IVW2"/>
<evidence type="ECO:0000256" key="1">
    <source>
        <dbReference type="SAM" id="MobiDB-lite"/>
    </source>
</evidence>
<feature type="domain" description="Putative auto-transporter adhesin head GIN" evidence="2">
    <location>
        <begin position="51"/>
        <end position="231"/>
    </location>
</feature>
<feature type="region of interest" description="Disordered" evidence="1">
    <location>
        <begin position="219"/>
        <end position="247"/>
    </location>
</feature>
<dbReference type="EMBL" id="FQWB01000003">
    <property type="protein sequence ID" value="SHG32100.1"/>
    <property type="molecule type" value="Genomic_DNA"/>
</dbReference>
<accession>A0A1M5IVW2</accession>
<dbReference type="RefSeq" id="WP_073369951.1">
    <property type="nucleotide sequence ID" value="NZ_FQWB01000003.1"/>
</dbReference>
<sequence>MIKLITLITKFIIAALMALLFSSCMHGSINLGSGIKGSGNITTKTRDANQDFKRIEVSHGIKVIVTQADNKSITVEADDNLQQHIITKIENGVLKIEADHSYNSTETPVVNVQMPVTNGLEASSGSEITTSGALITENINVKSTSGSEINIEVEADAIKIESESGSNVEASGKALKLETSSSSGSRIDAKNLMTNEIFSRSESGSSTSIYPIVKLEAKASSGSSISYHKTPKTLSKEENSGGSVNEK</sequence>
<dbReference type="InterPro" id="IPR021255">
    <property type="entry name" value="DUF2807"/>
</dbReference>